<dbReference type="InterPro" id="IPR029058">
    <property type="entry name" value="AB_hydrolase_fold"/>
</dbReference>
<accession>A0A9W4HU58</accession>
<feature type="domain" description="Alpha/beta hydrolase fold-3" evidence="2">
    <location>
        <begin position="183"/>
        <end position="256"/>
    </location>
</feature>
<protein>
    <recommendedName>
        <fullName evidence="2">Alpha/beta hydrolase fold-3 domain-containing protein</fullName>
    </recommendedName>
</protein>
<dbReference type="GO" id="GO:0072330">
    <property type="term" value="P:monocarboxylic acid biosynthetic process"/>
    <property type="evidence" value="ECO:0007669"/>
    <property type="project" value="UniProtKB-ARBA"/>
</dbReference>
<dbReference type="AlphaFoldDB" id="A0A9W4HU58"/>
<reference evidence="3" key="1">
    <citation type="submission" date="2021-07" db="EMBL/GenBank/DDBJ databases">
        <authorList>
            <person name="Branca A.L. A."/>
        </authorList>
    </citation>
    <scope>NUCLEOTIDE SEQUENCE</scope>
</reference>
<gene>
    <name evidence="3" type="ORF">POLS_LOCUS5351</name>
</gene>
<comment type="caution">
    <text evidence="3">The sequence shown here is derived from an EMBL/GenBank/DDBJ whole genome shotgun (WGS) entry which is preliminary data.</text>
</comment>
<dbReference type="GO" id="GO:0016787">
    <property type="term" value="F:hydrolase activity"/>
    <property type="evidence" value="ECO:0007669"/>
    <property type="project" value="InterPro"/>
</dbReference>
<keyword evidence="4" id="KW-1185">Reference proteome</keyword>
<dbReference type="Pfam" id="PF07859">
    <property type="entry name" value="Abhydrolase_3"/>
    <property type="match status" value="1"/>
</dbReference>
<dbReference type="InterPro" id="IPR013094">
    <property type="entry name" value="AB_hydrolase_3"/>
</dbReference>
<evidence type="ECO:0000313" key="3">
    <source>
        <dbReference type="EMBL" id="CAG8125190.1"/>
    </source>
</evidence>
<evidence type="ECO:0000313" key="4">
    <source>
        <dbReference type="Proteomes" id="UP001153618"/>
    </source>
</evidence>
<feature type="region of interest" description="Disordered" evidence="1">
    <location>
        <begin position="152"/>
        <end position="184"/>
    </location>
</feature>
<sequence>MRAIICSTRGIVPLVRRSPSSYLVIACFQRATHSTYSSHSKCTDENIALPVGNNGSISLRITRPGALNEANQGLSERPNVIIYLPPGPLFHEVDSNIGQGGESLSSLDPGQGIGHAVPLTPAGASPQHILASTTSAVVVTINYRLGEVQKRRRLSGDATTSPEERNEAPDQAIVPRNSRPQSYQYPTPVHDTLAGFDWIYENLKPSQLGVFGRHVGGSLALMLALTEARSIKAVATLDPICDWPILDEYCTRESANTKANEKDGNTSIISKPKRQRRKAAPSDLVQLLEARSRFFSTPERCFDSFASPVLFLRSAGRDVPRVFPRYLTGPDYPVPVLRETGQMSNDDLGDSIWDLHEYPDADGDEVDEVAVTATRRRKALSRWPPHGLDYGLSGDSRSGPDSGVGRLEVTLPWVRVMSTTPVNGRKEGGGGSSTTVLARQADEMVSVMRRACFWGREKGFAERKVTLSKVDDIDNVEVGAWFDEAFQGVMEDLD</sequence>
<name>A0A9W4HU58_PENOL</name>
<proteinExistence type="predicted"/>
<evidence type="ECO:0000256" key="1">
    <source>
        <dbReference type="SAM" id="MobiDB-lite"/>
    </source>
</evidence>
<dbReference type="EMBL" id="CAJVOS010000027">
    <property type="protein sequence ID" value="CAG8125190.1"/>
    <property type="molecule type" value="Genomic_DNA"/>
</dbReference>
<dbReference type="Proteomes" id="UP001153618">
    <property type="component" value="Unassembled WGS sequence"/>
</dbReference>
<evidence type="ECO:0000259" key="2">
    <source>
        <dbReference type="Pfam" id="PF07859"/>
    </source>
</evidence>
<organism evidence="3 4">
    <name type="scientific">Penicillium olsonii</name>
    <dbReference type="NCBI Taxonomy" id="99116"/>
    <lineage>
        <taxon>Eukaryota</taxon>
        <taxon>Fungi</taxon>
        <taxon>Dikarya</taxon>
        <taxon>Ascomycota</taxon>
        <taxon>Pezizomycotina</taxon>
        <taxon>Eurotiomycetes</taxon>
        <taxon>Eurotiomycetidae</taxon>
        <taxon>Eurotiales</taxon>
        <taxon>Aspergillaceae</taxon>
        <taxon>Penicillium</taxon>
    </lineage>
</organism>
<dbReference type="OrthoDB" id="5396420at2759"/>
<dbReference type="SUPFAM" id="SSF53474">
    <property type="entry name" value="alpha/beta-Hydrolases"/>
    <property type="match status" value="1"/>
</dbReference>
<feature type="region of interest" description="Disordered" evidence="1">
    <location>
        <begin position="257"/>
        <end position="281"/>
    </location>
</feature>
<dbReference type="GO" id="GO:0017000">
    <property type="term" value="P:antibiotic biosynthetic process"/>
    <property type="evidence" value="ECO:0007669"/>
    <property type="project" value="UniProtKB-ARBA"/>
</dbReference>
<dbReference type="Gene3D" id="3.40.50.1820">
    <property type="entry name" value="alpha/beta hydrolase"/>
    <property type="match status" value="1"/>
</dbReference>